<feature type="domain" description="RNA polymerase sigma factor 70 region 4 type 2" evidence="8">
    <location>
        <begin position="252"/>
        <end position="302"/>
    </location>
</feature>
<dbReference type="InterPro" id="IPR013249">
    <property type="entry name" value="RNA_pol_sigma70_r4_t2"/>
</dbReference>
<dbReference type="PANTHER" id="PTHR43133:SF8">
    <property type="entry name" value="RNA POLYMERASE SIGMA FACTOR HI_1459-RELATED"/>
    <property type="match status" value="1"/>
</dbReference>
<gene>
    <name evidence="9" type="ORF">DCF15_05120</name>
</gene>
<evidence type="ECO:0000259" key="7">
    <source>
        <dbReference type="Pfam" id="PF04542"/>
    </source>
</evidence>
<feature type="compositionally biased region" description="Basic and acidic residues" evidence="6">
    <location>
        <begin position="33"/>
        <end position="44"/>
    </location>
</feature>
<keyword evidence="3" id="KW-0731">Sigma factor</keyword>
<accession>A0A2W4ZJ14</accession>
<evidence type="ECO:0000259" key="8">
    <source>
        <dbReference type="Pfam" id="PF08281"/>
    </source>
</evidence>
<dbReference type="AlphaFoldDB" id="A0A2W4ZJ14"/>
<dbReference type="Pfam" id="PF08281">
    <property type="entry name" value="Sigma70_r4_2"/>
    <property type="match status" value="1"/>
</dbReference>
<keyword evidence="4" id="KW-0238">DNA-binding</keyword>
<sequence>MSSLIPLKQPVPFGKVPLQDLPPSTKAASHSRRSADRRSADRKSFAHPFPLSPSANSIANSGADVSDASDASIANKVPEVSKVPEEKGRSLAVLPPSRAVNSSANSAINPAVRLPLSKLSNQDLVCRCQVTSSPRDRAAFAELITRYQRYVDKLLYHLASDWPDRADLAQEVWIRVYRSVHRLNEPTKFKGWLGRITTNLFYDELRKRKRFKGFVSLDAPRYSSDSQYDWELPSIEPTPADTMMTQEFHDHLKQAMAELPEVFQKTIAMRELQGLSYEEIAITTGVSLGTVKSRIARARARLQEKLEIYLNAG</sequence>
<dbReference type="Pfam" id="PF04542">
    <property type="entry name" value="Sigma70_r2"/>
    <property type="match status" value="1"/>
</dbReference>
<proteinExistence type="inferred from homology"/>
<evidence type="ECO:0000256" key="4">
    <source>
        <dbReference type="ARBA" id="ARBA00023125"/>
    </source>
</evidence>
<dbReference type="InterPro" id="IPR036388">
    <property type="entry name" value="WH-like_DNA-bd_sf"/>
</dbReference>
<dbReference type="GO" id="GO:0003677">
    <property type="term" value="F:DNA binding"/>
    <property type="evidence" value="ECO:0007669"/>
    <property type="project" value="UniProtKB-KW"/>
</dbReference>
<comment type="caution">
    <text evidence="9">The sequence shown here is derived from an EMBL/GenBank/DDBJ whole genome shotgun (WGS) entry which is preliminary data.</text>
</comment>
<dbReference type="InterPro" id="IPR013325">
    <property type="entry name" value="RNA_pol_sigma_r2"/>
</dbReference>
<keyword evidence="2" id="KW-0805">Transcription regulation</keyword>
<keyword evidence="5" id="KW-0804">Transcription</keyword>
<dbReference type="SUPFAM" id="SSF88659">
    <property type="entry name" value="Sigma3 and sigma4 domains of RNA polymerase sigma factors"/>
    <property type="match status" value="1"/>
</dbReference>
<dbReference type="Gene3D" id="1.10.10.10">
    <property type="entry name" value="Winged helix-like DNA-binding domain superfamily/Winged helix DNA-binding domain"/>
    <property type="match status" value="1"/>
</dbReference>
<dbReference type="InterPro" id="IPR007627">
    <property type="entry name" value="RNA_pol_sigma70_r2"/>
</dbReference>
<evidence type="ECO:0000256" key="1">
    <source>
        <dbReference type="ARBA" id="ARBA00010641"/>
    </source>
</evidence>
<dbReference type="Proteomes" id="UP000249794">
    <property type="component" value="Unassembled WGS sequence"/>
</dbReference>
<feature type="region of interest" description="Disordered" evidence="6">
    <location>
        <begin position="1"/>
        <end position="65"/>
    </location>
</feature>
<evidence type="ECO:0000256" key="6">
    <source>
        <dbReference type="SAM" id="MobiDB-lite"/>
    </source>
</evidence>
<reference evidence="10" key="1">
    <citation type="submission" date="2018-04" db="EMBL/GenBank/DDBJ databases">
        <authorList>
            <person name="Cornet L."/>
        </authorList>
    </citation>
    <scope>NUCLEOTIDE SEQUENCE [LARGE SCALE GENOMIC DNA]</scope>
</reference>
<protein>
    <submittedName>
        <fullName evidence="9">RNA polymerase subunit sigma</fullName>
    </submittedName>
</protein>
<dbReference type="Gene3D" id="1.10.1740.10">
    <property type="match status" value="1"/>
</dbReference>
<evidence type="ECO:0000256" key="2">
    <source>
        <dbReference type="ARBA" id="ARBA00023015"/>
    </source>
</evidence>
<dbReference type="SUPFAM" id="SSF88946">
    <property type="entry name" value="Sigma2 domain of RNA polymerase sigma factors"/>
    <property type="match status" value="1"/>
</dbReference>
<dbReference type="InterPro" id="IPR013324">
    <property type="entry name" value="RNA_pol_sigma_r3/r4-like"/>
</dbReference>
<organism evidence="9 10">
    <name type="scientific">Phormidesmis priestleyi</name>
    <dbReference type="NCBI Taxonomy" id="268141"/>
    <lineage>
        <taxon>Bacteria</taxon>
        <taxon>Bacillati</taxon>
        <taxon>Cyanobacteriota</taxon>
        <taxon>Cyanophyceae</taxon>
        <taxon>Leptolyngbyales</taxon>
        <taxon>Leptolyngbyaceae</taxon>
        <taxon>Phormidesmis</taxon>
    </lineage>
</organism>
<dbReference type="CDD" id="cd06171">
    <property type="entry name" value="Sigma70_r4"/>
    <property type="match status" value="1"/>
</dbReference>
<dbReference type="InterPro" id="IPR039425">
    <property type="entry name" value="RNA_pol_sigma-70-like"/>
</dbReference>
<evidence type="ECO:0000256" key="3">
    <source>
        <dbReference type="ARBA" id="ARBA00023082"/>
    </source>
</evidence>
<dbReference type="GO" id="GO:0006352">
    <property type="term" value="P:DNA-templated transcription initiation"/>
    <property type="evidence" value="ECO:0007669"/>
    <property type="project" value="InterPro"/>
</dbReference>
<feature type="domain" description="RNA polymerase sigma-70 region 2" evidence="7">
    <location>
        <begin position="143"/>
        <end position="210"/>
    </location>
</feature>
<reference evidence="9 10" key="2">
    <citation type="submission" date="2018-06" db="EMBL/GenBank/DDBJ databases">
        <title>Metagenomic assembly of (sub)arctic Cyanobacteria and their associated microbiome from non-axenic cultures.</title>
        <authorList>
            <person name="Baurain D."/>
        </authorList>
    </citation>
    <scope>NUCLEOTIDE SEQUENCE [LARGE SCALE GENOMIC DNA]</scope>
    <source>
        <strain evidence="9">ULC027bin1</strain>
    </source>
</reference>
<evidence type="ECO:0000256" key="5">
    <source>
        <dbReference type="ARBA" id="ARBA00023163"/>
    </source>
</evidence>
<dbReference type="PANTHER" id="PTHR43133">
    <property type="entry name" value="RNA POLYMERASE ECF-TYPE SIGMA FACTO"/>
    <property type="match status" value="1"/>
</dbReference>
<dbReference type="InterPro" id="IPR014284">
    <property type="entry name" value="RNA_pol_sigma-70_dom"/>
</dbReference>
<name>A0A2W4ZJ14_9CYAN</name>
<evidence type="ECO:0000313" key="10">
    <source>
        <dbReference type="Proteomes" id="UP000249794"/>
    </source>
</evidence>
<dbReference type="NCBIfam" id="TIGR02937">
    <property type="entry name" value="sigma70-ECF"/>
    <property type="match status" value="1"/>
</dbReference>
<evidence type="ECO:0000313" key="9">
    <source>
        <dbReference type="EMBL" id="PZO58551.1"/>
    </source>
</evidence>
<dbReference type="GO" id="GO:0016987">
    <property type="term" value="F:sigma factor activity"/>
    <property type="evidence" value="ECO:0007669"/>
    <property type="project" value="UniProtKB-KW"/>
</dbReference>
<comment type="similarity">
    <text evidence="1">Belongs to the sigma-70 factor family. ECF subfamily.</text>
</comment>
<dbReference type="EMBL" id="QBMP01000033">
    <property type="protein sequence ID" value="PZO58551.1"/>
    <property type="molecule type" value="Genomic_DNA"/>
</dbReference>